<dbReference type="AlphaFoldDB" id="A0A1H5VZL9"/>
<dbReference type="Proteomes" id="UP000236735">
    <property type="component" value="Unassembled WGS sequence"/>
</dbReference>
<evidence type="ECO:0000313" key="1">
    <source>
        <dbReference type="EMBL" id="SEF92478.1"/>
    </source>
</evidence>
<sequence length="199" mass="23687">MKFNLKIGKGKVMKKMYTMLMMAMMGLMTMSLTSCEEDEAIAYTLEGTWKGNMYISSEWDGRYYDATYSEITFLKDPRTYSSGSGYWVDYYSKAPWDYVANHIDWRVDFGTIYIYFVEEGTSMEIRDYRLNADRFSGYIYDNGTNVDFELYNVSRPYYDNYRWGYDSWDYDYYWSRTRGAGVDSTTTVEKPKRIIRNAK</sequence>
<dbReference type="PROSITE" id="PS51257">
    <property type="entry name" value="PROKAR_LIPOPROTEIN"/>
    <property type="match status" value="1"/>
</dbReference>
<evidence type="ECO:0008006" key="3">
    <source>
        <dbReference type="Google" id="ProtNLM"/>
    </source>
</evidence>
<evidence type="ECO:0000313" key="2">
    <source>
        <dbReference type="Proteomes" id="UP000236735"/>
    </source>
</evidence>
<dbReference type="EMBL" id="FNUV01000005">
    <property type="protein sequence ID" value="SEF92478.1"/>
    <property type="molecule type" value="Genomic_DNA"/>
</dbReference>
<accession>A0A1H5VZL9</accession>
<organism evidence="1 2">
    <name type="scientific">Xylanibacter ruminicola</name>
    <name type="common">Prevotella ruminicola</name>
    <dbReference type="NCBI Taxonomy" id="839"/>
    <lineage>
        <taxon>Bacteria</taxon>
        <taxon>Pseudomonadati</taxon>
        <taxon>Bacteroidota</taxon>
        <taxon>Bacteroidia</taxon>
        <taxon>Bacteroidales</taxon>
        <taxon>Prevotellaceae</taxon>
        <taxon>Xylanibacter</taxon>
    </lineage>
</organism>
<protein>
    <recommendedName>
        <fullName evidence="3">Lipoprotein</fullName>
    </recommendedName>
</protein>
<reference evidence="1 2" key="1">
    <citation type="submission" date="2016-10" db="EMBL/GenBank/DDBJ databases">
        <authorList>
            <person name="de Groot N.N."/>
        </authorList>
    </citation>
    <scope>NUCLEOTIDE SEQUENCE [LARGE SCALE GENOMIC DNA]</scope>
    <source>
        <strain evidence="1 2">AR32</strain>
    </source>
</reference>
<proteinExistence type="predicted"/>
<name>A0A1H5VZL9_XYLRU</name>
<gene>
    <name evidence="1" type="ORF">SAMN05216354_2140</name>
</gene>
<dbReference type="RefSeq" id="WP_051949783.1">
    <property type="nucleotide sequence ID" value="NZ_FNUV01000005.1"/>
</dbReference>